<dbReference type="Proteomes" id="UP001281147">
    <property type="component" value="Unassembled WGS sequence"/>
</dbReference>
<evidence type="ECO:0000313" key="2">
    <source>
        <dbReference type="Proteomes" id="UP001281147"/>
    </source>
</evidence>
<protein>
    <submittedName>
        <fullName evidence="1">Transcription initiation factor TFIID subunit 2</fullName>
    </submittedName>
</protein>
<reference evidence="1" key="1">
    <citation type="submission" date="2023-07" db="EMBL/GenBank/DDBJ databases">
        <title>Black Yeasts Isolated from many extreme environments.</title>
        <authorList>
            <person name="Coleine C."/>
            <person name="Stajich J.E."/>
            <person name="Selbmann L."/>
        </authorList>
    </citation>
    <scope>NUCLEOTIDE SEQUENCE</scope>
    <source>
        <strain evidence="1">CCFEE 5714</strain>
    </source>
</reference>
<evidence type="ECO:0000313" key="1">
    <source>
        <dbReference type="EMBL" id="KAK3720796.1"/>
    </source>
</evidence>
<accession>A0ACC3NPH0</accession>
<name>A0ACC3NPH0_9PEZI</name>
<dbReference type="EMBL" id="JAUTXU010000020">
    <property type="protein sequence ID" value="KAK3720796.1"/>
    <property type="molecule type" value="Genomic_DNA"/>
</dbReference>
<sequence length="1556" mass="173906">MPAFPEEVAAAPVQGDPEYSILKQRVDLDIDFAGRSLRGSTEITVQPLVKNLKQIRLHCRQCKPTAIQVGGITAQFEYDDPYRRSRMPNQSGVRQHDMLKEKIVNSLRPDPQPELTVMLPSRMKIQETQVEAPARIPQASTPSLQKEESDAVALLETSTVQSGAQQGPQFSPVKLLIEFEMASFRDGIHWVGHTEGDRRFPYMYTKAEPWAGNTSCIFPCVDDATSRCSWEISMRCARSLGSAFKRPDSRQDLPNGHVEPASGKDADMVNGTDAATTVDKASGDDADKYMIDLSEEEAAMDLAVVCVGDMIDDVVDSEDETRHTVSFSLTQPVTARHIAFAVGPFEHVDLSATRDSEEEERLGQSALKIDGYCLPGKSQDLRNICYPIAWAMDNMGIKYGSFPFSSYQMLFVDDFVHDTVAAAGMSICSAQLLFPKTIIEPIYRNTRILVRTLADQWMGVNVIAKEATDAWVVAGIAGFMTDAYMKDLCGNNEFRWQQKLAGEKVYDLDVDRPSIRQLGELLHLDQSIRDFVNVKSAIVLFILDRRLMKSSGSTGVQRIINKIFLNAKTGTLNNGEVSTADFQRTCERLGHNKLELFFRQWVFHSGCPIFYVTQRFNKKKLVVEMAIIQKQLERVTKPQFEASNFMREIKEHVGEVWAPETNPVFTGPMTIRIHEADGTPYEHIVEIKEATTKLEIPYNTKYKRLKRSRRQKERQMAEGANTEGGEDALLYCLGDILDTEDDKREWDLVDWTEEDEEKMGQESYEWIRMDADFEWIGKIHLVMPLYMYISQLQQDRDIVAQYESMRYLIASNPHHVNLTILVRTLMDSRYFWGIREMAAEGLAVCAKDRLTDIGQFHLIRAFREMYCLEDTNMPKSNDFSDRRNFVIQCAIPRAMAKLRDAEGKVPMAVRQFFVDLLKFNDNSNNRIDDGDTANSTYSDCHYIAILMSCLADSLIASHRQPQPTYTFSFGDDEPMEQDRENPDADFETVAIAQIERHRRIDEWDSSYQNIYSVTALDCLQRLVKVGIVKDKTTEVMKYVRQGNADNVRLAAWRCLSEVGVLRKMKAMRYLLHCLSEDASPQFRDRLLAIFGEALGHIALGDSEPQKAIVQPPADTGLVLEQEVSNDVRKMEATRKTTPEGALVALKSALGQEDEFGHALWYAATSPDIALDEVAALCDIAALVYEPIHSLTLCLKLPKMWRCRNMGQGKVRFVAHGAYRDAPRKGLSLQDWENVEQLGLRYTGPLSEEVQKQQQQRLQPTAPLKLKISQPEKQHNEPRNSPAGGEMPPPSVTPSTEKPNGVIKLNFGVKRKQNMDMSAGPRAGSPKSQRVARQQSPAGTIQAIPRAKGSPATSQRKSSTPSKSKGSKIVILHLPNKAARAQEILATPSQPRRAETSQHLSNAVQQPPEPVERLVSQQPTDFTPSMALSPTNGMSIFGGSTAFPDSPAQTMNLGGFRSYGPVSEAGTAAPVEEKQEDRVGMGEPSPAAIAIEPDAAVAEEMTALRNGDRSLGGNTLANGAVDDHNGRASLSPTAETNQQGMPPPPKKKFTLKLGAKK</sequence>
<keyword evidence="2" id="KW-1185">Reference proteome</keyword>
<proteinExistence type="predicted"/>
<comment type="caution">
    <text evidence="1">The sequence shown here is derived from an EMBL/GenBank/DDBJ whole genome shotgun (WGS) entry which is preliminary data.</text>
</comment>
<organism evidence="1 2">
    <name type="scientific">Vermiconidia calcicola</name>
    <dbReference type="NCBI Taxonomy" id="1690605"/>
    <lineage>
        <taxon>Eukaryota</taxon>
        <taxon>Fungi</taxon>
        <taxon>Dikarya</taxon>
        <taxon>Ascomycota</taxon>
        <taxon>Pezizomycotina</taxon>
        <taxon>Dothideomycetes</taxon>
        <taxon>Dothideomycetidae</taxon>
        <taxon>Mycosphaerellales</taxon>
        <taxon>Extremaceae</taxon>
        <taxon>Vermiconidia</taxon>
    </lineage>
</organism>
<gene>
    <name evidence="1" type="primary">taf2_1</name>
    <name evidence="1" type="ORF">LTR37_003459</name>
</gene>